<accession>A0A8J5XDI7</accession>
<evidence type="ECO:0000256" key="2">
    <source>
        <dbReference type="ARBA" id="ARBA00022692"/>
    </source>
</evidence>
<evidence type="ECO:0000313" key="8">
    <source>
        <dbReference type="EMBL" id="KAG8458657.1"/>
    </source>
</evidence>
<feature type="domain" description="STAS" evidence="7">
    <location>
        <begin position="552"/>
        <end position="669"/>
    </location>
</feature>
<feature type="transmembrane region" description="Helical" evidence="6">
    <location>
        <begin position="497"/>
        <end position="528"/>
    </location>
</feature>
<evidence type="ECO:0000256" key="6">
    <source>
        <dbReference type="SAM" id="Phobius"/>
    </source>
</evidence>
<comment type="caution">
    <text evidence="8">The sequence shown here is derived from an EMBL/GenBank/DDBJ whole genome shotgun (WGS) entry which is preliminary data.</text>
</comment>
<dbReference type="EMBL" id="JAGTXO010000049">
    <property type="protein sequence ID" value="KAG8458657.1"/>
    <property type="molecule type" value="Genomic_DNA"/>
</dbReference>
<dbReference type="CDD" id="cd07042">
    <property type="entry name" value="STAS_SulP_like_sulfate_transporter"/>
    <property type="match status" value="1"/>
</dbReference>
<evidence type="ECO:0000313" key="9">
    <source>
        <dbReference type="Proteomes" id="UP000751190"/>
    </source>
</evidence>
<dbReference type="InterPro" id="IPR011547">
    <property type="entry name" value="SLC26A/SulP_dom"/>
</dbReference>
<feature type="transmembrane region" description="Helical" evidence="6">
    <location>
        <begin position="466"/>
        <end position="485"/>
    </location>
</feature>
<feature type="transmembrane region" description="Helical" evidence="6">
    <location>
        <begin position="440"/>
        <end position="460"/>
    </location>
</feature>
<dbReference type="GO" id="GO:0055085">
    <property type="term" value="P:transmembrane transport"/>
    <property type="evidence" value="ECO:0007669"/>
    <property type="project" value="InterPro"/>
</dbReference>
<dbReference type="InterPro" id="IPR001902">
    <property type="entry name" value="SLC26A/SulP_fam"/>
</dbReference>
<keyword evidence="9" id="KW-1185">Reference proteome</keyword>
<feature type="transmembrane region" description="Helical" evidence="6">
    <location>
        <begin position="311"/>
        <end position="331"/>
    </location>
</feature>
<gene>
    <name evidence="8" type="ORF">KFE25_008454</name>
</gene>
<organism evidence="8 9">
    <name type="scientific">Diacronema lutheri</name>
    <name type="common">Unicellular marine alga</name>
    <name type="synonym">Monochrysis lutheri</name>
    <dbReference type="NCBI Taxonomy" id="2081491"/>
    <lineage>
        <taxon>Eukaryota</taxon>
        <taxon>Haptista</taxon>
        <taxon>Haptophyta</taxon>
        <taxon>Pavlovophyceae</taxon>
        <taxon>Pavlovales</taxon>
        <taxon>Pavlovaceae</taxon>
        <taxon>Diacronema</taxon>
    </lineage>
</organism>
<evidence type="ECO:0000256" key="4">
    <source>
        <dbReference type="ARBA" id="ARBA00023136"/>
    </source>
</evidence>
<name>A0A8J5XDI7_DIALT</name>
<proteinExistence type="predicted"/>
<sequence>MDYFAEVQISSQGNTQTRKRWVVTPTQAPVEVQHLPREQSCAIVDRLKLNKELTLQNAFKDARERVAAAVALPREEKVALAWAKAKTHCSILRWVPALNWAIIKADVAAGLTVGVMVIPQSMSYANIAGLQYVYGMYSAFAPTIVYAVLGNSRHQVVGPVAIMCLLIEVGLSGRLSEEECPAYFAQPEGATRLAQHQLCPDEYARLAMLLAFLVGILQLCGGVLNVGFLVSFLGHPVMSGFTSGAAIIIGLSQLKDWLGFRVPQSPYIYRTLGHILTNLDKTNGASLGLGIAFFVVLYAMRWAAGKYKALAFLRAAGPLIMCLLGVCMMWASPYLRDELGIEIVGEIPEGLPPFSGGALKTRTLDRVLTPAISVAVIGYMELIAIGKSLAAKHGYELPAGQELMAVGVANVVGSLTSSFPVSGSFSRSAVNNAVGAKSQLASFITGVIMFLTLLVLTPVFFYLPKFALASVVISSVITLVAINDAKELWRVKKSDWFLWTFAFFATLFIGVEEGIAAAVGVSLVIVIYESVRPQICVLWRLPGTEIYRNVKQENDGQFVQGVLIVRVGASMYFANVAYIRETILAYIAEYSAVSEVKYVVIEMTAVISIDSTAIHSLEGLVKDLRMKKIALAFTTVGNRVEKTMKLAKLYDLIGKDWFHARVHDAVVHCLSHELNELEPVGQNAFLLPVAEMDAAEGARPRARRGVGSPGVGNGRSEGDTSEEEAVTPGARVTHPV</sequence>
<keyword evidence="4 6" id="KW-0472">Membrane</keyword>
<reference evidence="8" key="1">
    <citation type="submission" date="2021-05" db="EMBL/GenBank/DDBJ databases">
        <title>The genome of the haptophyte Pavlova lutheri (Diacronema luteri, Pavlovales) - a model for lipid biosynthesis in eukaryotic algae.</title>
        <authorList>
            <person name="Hulatt C.J."/>
            <person name="Posewitz M.C."/>
        </authorList>
    </citation>
    <scope>NUCLEOTIDE SEQUENCE</scope>
    <source>
        <strain evidence="8">NIVA-4/92</strain>
    </source>
</reference>
<dbReference type="InterPro" id="IPR002645">
    <property type="entry name" value="STAS_dom"/>
</dbReference>
<dbReference type="PANTHER" id="PTHR11814">
    <property type="entry name" value="SULFATE TRANSPORTER"/>
    <property type="match status" value="1"/>
</dbReference>
<feature type="transmembrane region" description="Helical" evidence="6">
    <location>
        <begin position="285"/>
        <end position="304"/>
    </location>
</feature>
<feature type="transmembrane region" description="Helical" evidence="6">
    <location>
        <begin position="367"/>
        <end position="385"/>
    </location>
</feature>
<keyword evidence="2 6" id="KW-0812">Transmembrane</keyword>
<dbReference type="OrthoDB" id="288203at2759"/>
<dbReference type="Gene3D" id="3.30.750.24">
    <property type="entry name" value="STAS domain"/>
    <property type="match status" value="1"/>
</dbReference>
<evidence type="ECO:0000259" key="7">
    <source>
        <dbReference type="PROSITE" id="PS50801"/>
    </source>
</evidence>
<dbReference type="Proteomes" id="UP000751190">
    <property type="component" value="Unassembled WGS sequence"/>
</dbReference>
<feature type="transmembrane region" description="Helical" evidence="6">
    <location>
        <begin position="206"/>
        <end position="230"/>
    </location>
</feature>
<dbReference type="GO" id="GO:0016020">
    <property type="term" value="C:membrane"/>
    <property type="evidence" value="ECO:0007669"/>
    <property type="project" value="UniProtKB-SubCell"/>
</dbReference>
<dbReference type="PROSITE" id="PS50801">
    <property type="entry name" value="STAS"/>
    <property type="match status" value="1"/>
</dbReference>
<dbReference type="AlphaFoldDB" id="A0A8J5XDI7"/>
<protein>
    <recommendedName>
        <fullName evidence="7">STAS domain-containing protein</fullName>
    </recommendedName>
</protein>
<dbReference type="SUPFAM" id="SSF52091">
    <property type="entry name" value="SpoIIaa-like"/>
    <property type="match status" value="1"/>
</dbReference>
<keyword evidence="3 6" id="KW-1133">Transmembrane helix</keyword>
<dbReference type="Pfam" id="PF01740">
    <property type="entry name" value="STAS"/>
    <property type="match status" value="1"/>
</dbReference>
<feature type="region of interest" description="Disordered" evidence="5">
    <location>
        <begin position="697"/>
        <end position="736"/>
    </location>
</feature>
<dbReference type="Pfam" id="PF00916">
    <property type="entry name" value="Sulfate_transp"/>
    <property type="match status" value="1"/>
</dbReference>
<evidence type="ECO:0000256" key="3">
    <source>
        <dbReference type="ARBA" id="ARBA00022989"/>
    </source>
</evidence>
<dbReference type="NCBIfam" id="TIGR00815">
    <property type="entry name" value="sulP"/>
    <property type="match status" value="1"/>
</dbReference>
<dbReference type="OMA" id="TGPMSVT"/>
<evidence type="ECO:0000256" key="1">
    <source>
        <dbReference type="ARBA" id="ARBA00004141"/>
    </source>
</evidence>
<dbReference type="InterPro" id="IPR036513">
    <property type="entry name" value="STAS_dom_sf"/>
</dbReference>
<comment type="subcellular location">
    <subcellularLocation>
        <location evidence="1">Membrane</location>
        <topology evidence="1">Multi-pass membrane protein</topology>
    </subcellularLocation>
</comment>
<evidence type="ECO:0000256" key="5">
    <source>
        <dbReference type="SAM" id="MobiDB-lite"/>
    </source>
</evidence>